<keyword evidence="2" id="KW-1185">Reference proteome</keyword>
<evidence type="ECO:0000313" key="2">
    <source>
        <dbReference type="Proteomes" id="UP000030428"/>
    </source>
</evidence>
<reference evidence="1 2" key="1">
    <citation type="journal article" date="2016" name="Front. Microbiol.">
        <title>Single-Cell (Meta-)Genomics of a Dimorphic Candidatus Thiomargarita nelsonii Reveals Genomic Plasticity.</title>
        <authorList>
            <person name="Flood B.E."/>
            <person name="Fliss P."/>
            <person name="Jones D.S."/>
            <person name="Dick G.J."/>
            <person name="Jain S."/>
            <person name="Kaster A.K."/>
            <person name="Winkel M."/>
            <person name="Mussmann M."/>
            <person name="Bailey J."/>
        </authorList>
    </citation>
    <scope>NUCLEOTIDE SEQUENCE [LARGE SCALE GENOMIC DNA]</scope>
    <source>
        <strain evidence="1">Hydrate Ridge</strain>
    </source>
</reference>
<accession>A0A0A6P1Y1</accession>
<protein>
    <submittedName>
        <fullName evidence="1">Uncharacterized protein</fullName>
    </submittedName>
</protein>
<comment type="caution">
    <text evidence="1">The sequence shown here is derived from an EMBL/GenBank/DDBJ whole genome shotgun (WGS) entry which is preliminary data.</text>
</comment>
<proteinExistence type="predicted"/>
<organism evidence="1 2">
    <name type="scientific">Candidatus Thiomargarita nelsonii</name>
    <dbReference type="NCBI Taxonomy" id="1003181"/>
    <lineage>
        <taxon>Bacteria</taxon>
        <taxon>Pseudomonadati</taxon>
        <taxon>Pseudomonadota</taxon>
        <taxon>Gammaproteobacteria</taxon>
        <taxon>Thiotrichales</taxon>
        <taxon>Thiotrichaceae</taxon>
        <taxon>Thiomargarita</taxon>
    </lineage>
</organism>
<sequence>MTSLGLTVQPSNSTHQCGQNYQRLPTIWIWILFMIWKKLKTLFTKRQHNKDGNFPPATLSLTECYAEIDTKNRWQGDIYPKNAFWPESLPTQDVPYWMLLNRTCQLYEGEGRRVKLPYLNYIAVYPINKFVSVGKTLKNQIDHIIKKQESVIFMPAYPEKGIDLPLVGNFNLVYTFALDSTPSASKKILQLSSPFCEHTFQKFARFFYTVGFDDSNIKSKEYITLLVKEL</sequence>
<name>A0A0A6P1Y1_9GAMM</name>
<dbReference type="Proteomes" id="UP000030428">
    <property type="component" value="Unassembled WGS sequence"/>
</dbReference>
<gene>
    <name evidence="1" type="ORF">PN36_33330</name>
</gene>
<dbReference type="AlphaFoldDB" id="A0A0A6P1Y1"/>
<evidence type="ECO:0000313" key="1">
    <source>
        <dbReference type="EMBL" id="KHD04778.2"/>
    </source>
</evidence>
<dbReference type="EMBL" id="JSZA02000339">
    <property type="protein sequence ID" value="KHD04778.2"/>
    <property type="molecule type" value="Genomic_DNA"/>
</dbReference>